<dbReference type="EMBL" id="SOGN01000035">
    <property type="protein sequence ID" value="TFC81233.1"/>
    <property type="molecule type" value="Genomic_DNA"/>
</dbReference>
<proteinExistence type="predicted"/>
<sequence>MNTSKRHPWQKIVVSVALMTGASLAAGGAVVAQPWAASSVQASAQQMGVKSTQNPVALDLKDAKVSGLGNKKETPLAESASEGKAKARDPKTLPGKRPAIDPVKELKKLSISLGGCLREYGAAGQCLPVIPPSQAAHVKEMVDDGLNPNSMPHTWTCSEVRQYFPDGIEIRQKKTDPQRLDLDRNGIGCSPED</sequence>
<reference evidence="3 4" key="1">
    <citation type="submission" date="2019-03" db="EMBL/GenBank/DDBJ databases">
        <title>Genomics of glacier-inhabiting Cryobacterium strains.</title>
        <authorList>
            <person name="Liu Q."/>
            <person name="Xin Y.-H."/>
        </authorList>
    </citation>
    <scope>NUCLEOTIDE SEQUENCE [LARGE SCALE GENOMIC DNA]</scope>
    <source>
        <strain evidence="3 4">TMT2-48-2</strain>
    </source>
</reference>
<keyword evidence="4" id="KW-1185">Reference proteome</keyword>
<feature type="region of interest" description="Disordered" evidence="1">
    <location>
        <begin position="69"/>
        <end position="99"/>
    </location>
</feature>
<evidence type="ECO:0008006" key="5">
    <source>
        <dbReference type="Google" id="ProtNLM"/>
    </source>
</evidence>
<protein>
    <recommendedName>
        <fullName evidence="5">Excalibur calcium-binding domain-containing protein</fullName>
    </recommendedName>
</protein>
<dbReference type="Proteomes" id="UP000298433">
    <property type="component" value="Unassembled WGS sequence"/>
</dbReference>
<feature type="chain" id="PRO_5039517905" description="Excalibur calcium-binding domain-containing protein" evidence="2">
    <location>
        <begin position="26"/>
        <end position="193"/>
    </location>
</feature>
<feature type="compositionally biased region" description="Basic and acidic residues" evidence="1">
    <location>
        <begin position="171"/>
        <end position="184"/>
    </location>
</feature>
<evidence type="ECO:0000256" key="2">
    <source>
        <dbReference type="SAM" id="SignalP"/>
    </source>
</evidence>
<feature type="region of interest" description="Disordered" evidence="1">
    <location>
        <begin position="171"/>
        <end position="193"/>
    </location>
</feature>
<comment type="caution">
    <text evidence="3">The sequence shown here is derived from an EMBL/GenBank/DDBJ whole genome shotgun (WGS) entry which is preliminary data.</text>
</comment>
<feature type="compositionally biased region" description="Basic and acidic residues" evidence="1">
    <location>
        <begin position="69"/>
        <end position="91"/>
    </location>
</feature>
<dbReference type="AlphaFoldDB" id="A0A4R8XR74"/>
<name>A0A4R8XR74_9MICO</name>
<dbReference type="RefSeq" id="WP_134369663.1">
    <property type="nucleotide sequence ID" value="NZ_SOGN01000035.1"/>
</dbReference>
<feature type="signal peptide" evidence="2">
    <location>
        <begin position="1"/>
        <end position="25"/>
    </location>
</feature>
<evidence type="ECO:0000313" key="3">
    <source>
        <dbReference type="EMBL" id="TFC81233.1"/>
    </source>
</evidence>
<evidence type="ECO:0000313" key="4">
    <source>
        <dbReference type="Proteomes" id="UP000298433"/>
    </source>
</evidence>
<keyword evidence="2" id="KW-0732">Signal</keyword>
<dbReference type="OrthoDB" id="4954544at2"/>
<evidence type="ECO:0000256" key="1">
    <source>
        <dbReference type="SAM" id="MobiDB-lite"/>
    </source>
</evidence>
<organism evidence="3 4">
    <name type="scientific">Cryobacterium cheniae</name>
    <dbReference type="NCBI Taxonomy" id="1259262"/>
    <lineage>
        <taxon>Bacteria</taxon>
        <taxon>Bacillati</taxon>
        <taxon>Actinomycetota</taxon>
        <taxon>Actinomycetes</taxon>
        <taxon>Micrococcales</taxon>
        <taxon>Microbacteriaceae</taxon>
        <taxon>Cryobacterium</taxon>
    </lineage>
</organism>
<accession>A0A4R8XR74</accession>
<gene>
    <name evidence="3" type="ORF">E3T23_07060</name>
</gene>